<dbReference type="EMBL" id="UZAK01036635">
    <property type="protein sequence ID" value="VDP56155.1"/>
    <property type="molecule type" value="Genomic_DNA"/>
</dbReference>
<protein>
    <submittedName>
        <fullName evidence="2 4">Uncharacterized protein</fullName>
    </submittedName>
</protein>
<organism evidence="4">
    <name type="scientific">Schistosoma curassoni</name>
    <dbReference type="NCBI Taxonomy" id="6186"/>
    <lineage>
        <taxon>Eukaryota</taxon>
        <taxon>Metazoa</taxon>
        <taxon>Spiralia</taxon>
        <taxon>Lophotrochozoa</taxon>
        <taxon>Platyhelminthes</taxon>
        <taxon>Trematoda</taxon>
        <taxon>Digenea</taxon>
        <taxon>Strigeidida</taxon>
        <taxon>Schistosomatoidea</taxon>
        <taxon>Schistosomatidae</taxon>
        <taxon>Schistosoma</taxon>
    </lineage>
</organism>
<accession>A0A183KH52</accession>
<keyword evidence="1" id="KW-1133">Transmembrane helix</keyword>
<evidence type="ECO:0000256" key="1">
    <source>
        <dbReference type="SAM" id="Phobius"/>
    </source>
</evidence>
<name>A0A183KH52_9TREM</name>
<reference evidence="2 3" key="2">
    <citation type="submission" date="2018-11" db="EMBL/GenBank/DDBJ databases">
        <authorList>
            <consortium name="Pathogen Informatics"/>
        </authorList>
    </citation>
    <scope>NUCLEOTIDE SEQUENCE [LARGE SCALE GENOMIC DNA]</scope>
    <source>
        <strain evidence="2">Dakar</strain>
        <strain evidence="3">Dakar, Senegal</strain>
    </source>
</reference>
<dbReference type="WBParaSite" id="SCUD_0001435401-mRNA-1">
    <property type="protein sequence ID" value="SCUD_0001435401-mRNA-1"/>
    <property type="gene ID" value="SCUD_0001435401"/>
</dbReference>
<keyword evidence="1" id="KW-0472">Membrane</keyword>
<feature type="transmembrane region" description="Helical" evidence="1">
    <location>
        <begin position="15"/>
        <end position="36"/>
    </location>
</feature>
<dbReference type="Proteomes" id="UP000279833">
    <property type="component" value="Unassembled WGS sequence"/>
</dbReference>
<sequence>MTCLSITIYHIHNNFWLHLVRMLFFILWYDVVYLVYT</sequence>
<evidence type="ECO:0000313" key="3">
    <source>
        <dbReference type="Proteomes" id="UP000279833"/>
    </source>
</evidence>
<proteinExistence type="predicted"/>
<keyword evidence="3" id="KW-1185">Reference proteome</keyword>
<dbReference type="AlphaFoldDB" id="A0A183KH52"/>
<gene>
    <name evidence="2" type="ORF">SCUD_LOCUS14351</name>
</gene>
<keyword evidence="1" id="KW-0812">Transmembrane</keyword>
<reference evidence="4" key="1">
    <citation type="submission" date="2016-06" db="UniProtKB">
        <authorList>
            <consortium name="WormBaseParasite"/>
        </authorList>
    </citation>
    <scope>IDENTIFICATION</scope>
</reference>
<evidence type="ECO:0000313" key="4">
    <source>
        <dbReference type="WBParaSite" id="SCUD_0001435401-mRNA-1"/>
    </source>
</evidence>
<evidence type="ECO:0000313" key="2">
    <source>
        <dbReference type="EMBL" id="VDP56155.1"/>
    </source>
</evidence>